<comment type="catalytic activity">
    <reaction evidence="12">
        <text>O-acetyl-L-serine + hydrogen sulfide = L-cysteine + acetate</text>
        <dbReference type="Rhea" id="RHEA:14829"/>
        <dbReference type="ChEBI" id="CHEBI:29919"/>
        <dbReference type="ChEBI" id="CHEBI:30089"/>
        <dbReference type="ChEBI" id="CHEBI:35235"/>
        <dbReference type="ChEBI" id="CHEBI:58340"/>
        <dbReference type="EC" id="2.5.1.47"/>
    </reaction>
</comment>
<evidence type="ECO:0000256" key="11">
    <source>
        <dbReference type="ARBA" id="ARBA00023136"/>
    </source>
</evidence>
<keyword evidence="19" id="KW-1185">Reference proteome</keyword>
<keyword evidence="11" id="KW-0472">Membrane</keyword>
<dbReference type="InterPro" id="IPR001926">
    <property type="entry name" value="TrpB-like_PALP"/>
</dbReference>
<evidence type="ECO:0000256" key="15">
    <source>
        <dbReference type="ARBA" id="ARBA00078545"/>
    </source>
</evidence>
<evidence type="ECO:0000256" key="3">
    <source>
        <dbReference type="ARBA" id="ARBA00007103"/>
    </source>
</evidence>
<dbReference type="GO" id="GO:0005741">
    <property type="term" value="C:mitochondrial outer membrane"/>
    <property type="evidence" value="ECO:0007669"/>
    <property type="project" value="UniProtKB-SubCell"/>
</dbReference>
<dbReference type="FunFam" id="3.40.50.1100:FF:000096">
    <property type="entry name" value="Related to cysteine synthase"/>
    <property type="match status" value="1"/>
</dbReference>
<dbReference type="SUPFAM" id="SSF53686">
    <property type="entry name" value="Tryptophan synthase beta subunit-like PLP-dependent enzymes"/>
    <property type="match status" value="1"/>
</dbReference>
<evidence type="ECO:0000256" key="9">
    <source>
        <dbReference type="ARBA" id="ARBA00022989"/>
    </source>
</evidence>
<keyword evidence="8" id="KW-0663">Pyridoxal phosphate</keyword>
<evidence type="ECO:0000256" key="13">
    <source>
        <dbReference type="ARBA" id="ARBA00072090"/>
    </source>
</evidence>
<dbReference type="Gene3D" id="3.40.50.1100">
    <property type="match status" value="2"/>
</dbReference>
<dbReference type="PANTHER" id="PTHR10314">
    <property type="entry name" value="CYSTATHIONINE BETA-SYNTHASE"/>
    <property type="match status" value="1"/>
</dbReference>
<evidence type="ECO:0000256" key="4">
    <source>
        <dbReference type="ARBA" id="ARBA00012681"/>
    </source>
</evidence>
<evidence type="ECO:0000256" key="5">
    <source>
        <dbReference type="ARBA" id="ARBA00022679"/>
    </source>
</evidence>
<comment type="similarity">
    <text evidence="3">Belongs to the cysteine synthase/cystathionine beta-synthase family.</text>
</comment>
<keyword evidence="10" id="KW-0496">Mitochondrion</keyword>
<dbReference type="FunFam" id="3.40.50.1100:FF:000049">
    <property type="entry name" value="Cysteine synthase, putative"/>
    <property type="match status" value="1"/>
</dbReference>
<keyword evidence="5" id="KW-0808">Transferase</keyword>
<evidence type="ECO:0000313" key="19">
    <source>
        <dbReference type="Proteomes" id="UP001412239"/>
    </source>
</evidence>
<evidence type="ECO:0000256" key="7">
    <source>
        <dbReference type="ARBA" id="ARBA00022787"/>
    </source>
</evidence>
<dbReference type="InterPro" id="IPR001216">
    <property type="entry name" value="P-phosphate_BS"/>
</dbReference>
<keyword evidence="7" id="KW-1000">Mitochondrion outer membrane</keyword>
<dbReference type="PROSITE" id="PS00901">
    <property type="entry name" value="CYS_SYNTHASE"/>
    <property type="match status" value="1"/>
</dbReference>
<dbReference type="InterPro" id="IPR050214">
    <property type="entry name" value="Cys_Synth/Cystath_Beta-Synth"/>
</dbReference>
<evidence type="ECO:0000256" key="6">
    <source>
        <dbReference type="ARBA" id="ARBA00022692"/>
    </source>
</evidence>
<name>A0A292PUQ5_9PEZI</name>
<dbReference type="Pfam" id="PF00291">
    <property type="entry name" value="PALP"/>
    <property type="match status" value="1"/>
</dbReference>
<protein>
    <recommendedName>
        <fullName evidence="13">Cysteine synthase 2</fullName>
        <ecNumber evidence="4">2.5.1.47</ecNumber>
    </recommendedName>
    <alternativeName>
        <fullName evidence="15">Cysteine synthase-like protein</fullName>
    </alternativeName>
    <alternativeName>
        <fullName evidence="14">O-acetylserine (thiol)-lyase 2</fullName>
    </alternativeName>
    <alternativeName>
        <fullName evidence="16">O-acetylserine sulfhydrylase 2</fullName>
    </alternativeName>
</protein>
<evidence type="ECO:0000256" key="12">
    <source>
        <dbReference type="ARBA" id="ARBA00047931"/>
    </source>
</evidence>
<dbReference type="GO" id="GO:0004124">
    <property type="term" value="F:cysteine synthase activity"/>
    <property type="evidence" value="ECO:0007669"/>
    <property type="project" value="UniProtKB-EC"/>
</dbReference>
<evidence type="ECO:0000259" key="17">
    <source>
        <dbReference type="Pfam" id="PF00291"/>
    </source>
</evidence>
<comment type="cofactor">
    <cofactor evidence="1">
        <name>pyridoxal 5'-phosphate</name>
        <dbReference type="ChEBI" id="CHEBI:597326"/>
    </cofactor>
</comment>
<proteinExistence type="inferred from homology"/>
<dbReference type="EC" id="2.5.1.47" evidence="4"/>
<evidence type="ECO:0000256" key="2">
    <source>
        <dbReference type="ARBA" id="ARBA00004572"/>
    </source>
</evidence>
<keyword evidence="9" id="KW-1133">Transmembrane helix</keyword>
<reference evidence="18" key="1">
    <citation type="submission" date="2015-10" db="EMBL/GenBank/DDBJ databases">
        <authorList>
            <person name="Regsiter A."/>
            <person name="william w."/>
        </authorList>
    </citation>
    <scope>NUCLEOTIDE SEQUENCE</scope>
    <source>
        <strain evidence="18">Montdore</strain>
    </source>
</reference>
<sequence>MEKYSQTTILLGGIAIGAGAVLAADWLSPDRPSETPQERGFPPAKDREDIRNGLEECIGNTPLIRIKCLSEATGCEILGKAEFLEPGGSVKDRVAMKLIETAEVEGLLTPHSGDKVYEGTVGSTGVSLAILCRARGYLAHICMPNDQSTEKSDLLTKLGAEVERVSPAPIVDRAQFVNKARARSVEHTNSPSIPGRGFFADQFENEANWKAHYEGTGPEIFGQCGGRLDCFVAGAGTGGTISGVARYLKPRLPKMKIVLADPQGSGLYNRVRYGVMFDVREREGTRRRQQVDTIIEGIGINRVTANFEAGRPLIDDAIRVGDEEAMAMARFLVEREGLFVGSSSAANCVAAARTALQMGPGHRIVTVLCDSGTRHLSKFWAKAGNVGGGWKMTLEDVLSAEKTRPSLPVPLSRASSGWGP</sequence>
<evidence type="ECO:0000256" key="8">
    <source>
        <dbReference type="ARBA" id="ARBA00022898"/>
    </source>
</evidence>
<dbReference type="CDD" id="cd01561">
    <property type="entry name" value="CBS_like"/>
    <property type="match status" value="1"/>
</dbReference>
<evidence type="ECO:0000256" key="1">
    <source>
        <dbReference type="ARBA" id="ARBA00001933"/>
    </source>
</evidence>
<dbReference type="Proteomes" id="UP001412239">
    <property type="component" value="Unassembled WGS sequence"/>
</dbReference>
<dbReference type="EMBL" id="LN891045">
    <property type="protein sequence ID" value="CUS10511.1"/>
    <property type="molecule type" value="Genomic_DNA"/>
</dbReference>
<accession>A0A292PUQ5</accession>
<evidence type="ECO:0000256" key="16">
    <source>
        <dbReference type="ARBA" id="ARBA00079149"/>
    </source>
</evidence>
<comment type="subcellular location">
    <subcellularLocation>
        <location evidence="2">Mitochondrion outer membrane</location>
        <topology evidence="2">Single-pass membrane protein</topology>
    </subcellularLocation>
</comment>
<gene>
    <name evidence="18" type="ORF">GSTUAT00005375001</name>
</gene>
<feature type="domain" description="Tryptophan synthase beta chain-like PALP" evidence="17">
    <location>
        <begin position="56"/>
        <end position="370"/>
    </location>
</feature>
<evidence type="ECO:0000313" key="18">
    <source>
        <dbReference type="EMBL" id="CUS10511.1"/>
    </source>
</evidence>
<evidence type="ECO:0000256" key="14">
    <source>
        <dbReference type="ARBA" id="ARBA00078263"/>
    </source>
</evidence>
<evidence type="ECO:0000256" key="10">
    <source>
        <dbReference type="ARBA" id="ARBA00023128"/>
    </source>
</evidence>
<keyword evidence="6" id="KW-0812">Transmembrane</keyword>
<dbReference type="GO" id="GO:0006535">
    <property type="term" value="P:cysteine biosynthetic process from serine"/>
    <property type="evidence" value="ECO:0007669"/>
    <property type="project" value="InterPro"/>
</dbReference>
<organism evidence="18 19">
    <name type="scientific">Tuber aestivum</name>
    <name type="common">summer truffle</name>
    <dbReference type="NCBI Taxonomy" id="59557"/>
    <lineage>
        <taxon>Eukaryota</taxon>
        <taxon>Fungi</taxon>
        <taxon>Dikarya</taxon>
        <taxon>Ascomycota</taxon>
        <taxon>Pezizomycotina</taxon>
        <taxon>Pezizomycetes</taxon>
        <taxon>Pezizales</taxon>
        <taxon>Tuberaceae</taxon>
        <taxon>Tuber</taxon>
    </lineage>
</organism>
<dbReference type="AlphaFoldDB" id="A0A292PUQ5"/>
<dbReference type="InterPro" id="IPR036052">
    <property type="entry name" value="TrpB-like_PALP_sf"/>
</dbReference>